<reference evidence="3 4" key="1">
    <citation type="submission" date="2009-06" db="EMBL/GenBank/DDBJ databases">
        <title>The draft genome of Clostridium carboxidivorans P7.</title>
        <authorList>
            <consortium name="US DOE Joint Genome Institute (JGI-PGF)"/>
            <person name="Lucas S."/>
            <person name="Copeland A."/>
            <person name="Lapidus A."/>
            <person name="Glavina del Rio T."/>
            <person name="Tice H."/>
            <person name="Bruce D."/>
            <person name="Goodwin L."/>
            <person name="Pitluck S."/>
            <person name="Larimer F."/>
            <person name="Land M.L."/>
            <person name="Hauser L."/>
            <person name="Hemme C.L."/>
        </authorList>
    </citation>
    <scope>NUCLEOTIDE SEQUENCE [LARGE SCALE GENOMIC DNA]</scope>
    <source>
        <strain evidence="3 4">P7</strain>
    </source>
</reference>
<sequence>MSKIDAYVDKICDNFNESDEEIENIKEEMKAHLYEEVEELKKQGFSEEESMEKALNAFGKENNVVNEMNTIWKKKNEFSIFILKGAIVTFIIACLFMAISVFYKNNDKKYVNSNSEYTINAIFKEINEKNNIKKDEIDKYLDEFNKKNDNGLYYLRIEKLKNTEYEYKKDVSENMIKNNYEDKLIKGDIGIYYKETDSQREKNLENLYKLTESKANSINIIFKQIAYVLFLFSLTILWMASYSYIGGNSKFVLAIAVLDFCTIGILVVTDDFSSNVKMAILCIWAACLLVFGVLNLYFDSKKTCNKYIEK</sequence>
<dbReference type="eggNOG" id="ENOG5034C2B">
    <property type="taxonomic scope" value="Bacteria"/>
</dbReference>
<dbReference type="NCBIfam" id="NF038403">
    <property type="entry name" value="perm_prefix_1"/>
    <property type="match status" value="1"/>
</dbReference>
<feature type="transmembrane region" description="Helical" evidence="2">
    <location>
        <begin position="251"/>
        <end position="268"/>
    </location>
</feature>
<feature type="transmembrane region" description="Helical" evidence="2">
    <location>
        <begin position="225"/>
        <end position="245"/>
    </location>
</feature>
<organism evidence="3 4">
    <name type="scientific">Clostridium carboxidivorans P7</name>
    <dbReference type="NCBI Taxonomy" id="536227"/>
    <lineage>
        <taxon>Bacteria</taxon>
        <taxon>Bacillati</taxon>
        <taxon>Bacillota</taxon>
        <taxon>Clostridia</taxon>
        <taxon>Eubacteriales</taxon>
        <taxon>Clostridiaceae</taxon>
        <taxon>Clostridium</taxon>
    </lineage>
</organism>
<dbReference type="InterPro" id="IPR047928">
    <property type="entry name" value="Perm_prefix_1"/>
</dbReference>
<dbReference type="OrthoDB" id="9816425at2"/>
<keyword evidence="2" id="KW-0812">Transmembrane</keyword>
<feature type="coiled-coil region" evidence="1">
    <location>
        <begin position="8"/>
        <end position="43"/>
    </location>
</feature>
<keyword evidence="1" id="KW-0175">Coiled coil</keyword>
<name>C6Q243_9CLOT</name>
<proteinExistence type="predicted"/>
<dbReference type="Proteomes" id="UP000004198">
    <property type="component" value="Unassembled WGS sequence"/>
</dbReference>
<keyword evidence="2" id="KW-0472">Membrane</keyword>
<evidence type="ECO:0000313" key="3">
    <source>
        <dbReference type="EMBL" id="EET84442.1"/>
    </source>
</evidence>
<dbReference type="RefSeq" id="WP_007063994.1">
    <property type="nucleotide sequence ID" value="NZ_ACVI01000160.1"/>
</dbReference>
<dbReference type="AlphaFoldDB" id="C6Q243"/>
<evidence type="ECO:0000313" key="4">
    <source>
        <dbReference type="Proteomes" id="UP000004198"/>
    </source>
</evidence>
<evidence type="ECO:0000256" key="1">
    <source>
        <dbReference type="SAM" id="Coils"/>
    </source>
</evidence>
<evidence type="ECO:0000256" key="2">
    <source>
        <dbReference type="SAM" id="Phobius"/>
    </source>
</evidence>
<feature type="transmembrane region" description="Helical" evidence="2">
    <location>
        <begin position="78"/>
        <end position="103"/>
    </location>
</feature>
<feature type="transmembrane region" description="Helical" evidence="2">
    <location>
        <begin position="280"/>
        <end position="298"/>
    </location>
</feature>
<keyword evidence="2" id="KW-1133">Transmembrane helix</keyword>
<comment type="caution">
    <text evidence="3">The sequence shown here is derived from an EMBL/GenBank/DDBJ whole genome shotgun (WGS) entry which is preliminary data.</text>
</comment>
<gene>
    <name evidence="3" type="ORF">CcarbDRAFT_5111</name>
</gene>
<keyword evidence="4" id="KW-1185">Reference proteome</keyword>
<accession>C6Q243</accession>
<protein>
    <submittedName>
        <fullName evidence="3">Uncharacterized protein</fullName>
    </submittedName>
</protein>
<dbReference type="EMBL" id="ACVI01000160">
    <property type="protein sequence ID" value="EET84442.1"/>
    <property type="molecule type" value="Genomic_DNA"/>
</dbReference>